<evidence type="ECO:0000256" key="1">
    <source>
        <dbReference type="SAM" id="Phobius"/>
    </source>
</evidence>
<dbReference type="EMBL" id="CP017269">
    <property type="protein sequence ID" value="AOT71031.1"/>
    <property type="molecule type" value="Genomic_DNA"/>
</dbReference>
<dbReference type="KEGG" id="gfe:Gferi_16585"/>
<keyword evidence="1" id="KW-0812">Transmembrane</keyword>
<name>A0A1D8GJD4_9FIRM</name>
<dbReference type="AlphaFoldDB" id="A0A1D8GJD4"/>
<keyword evidence="1" id="KW-0472">Membrane</keyword>
<feature type="transmembrane region" description="Helical" evidence="1">
    <location>
        <begin position="12"/>
        <end position="33"/>
    </location>
</feature>
<sequence length="123" mass="13506">MKWIFHLIKQMIISLMAAGGVILILYIVDITLWKGMLGIGIFSITIGILGAFGGDLTISGFMSQPSKNSGLPQAAYRIDLTGPKEFMDYDRSNKQLDLNFAVLLIFMGLILTVAGFYVEAVNQ</sequence>
<reference evidence="2 3" key="1">
    <citation type="submission" date="2016-09" db="EMBL/GenBank/DDBJ databases">
        <title>Genomic analysis reveals versatility of anaerobic energy metabolism of Geosporobacter ferrireducens IRF9 of phylum Firmicutes.</title>
        <authorList>
            <person name="Kim S.-J."/>
        </authorList>
    </citation>
    <scope>NUCLEOTIDE SEQUENCE [LARGE SCALE GENOMIC DNA]</scope>
    <source>
        <strain evidence="2 3">IRF9</strain>
    </source>
</reference>
<dbReference type="Proteomes" id="UP000095743">
    <property type="component" value="Chromosome"/>
</dbReference>
<evidence type="ECO:0000313" key="3">
    <source>
        <dbReference type="Proteomes" id="UP000095743"/>
    </source>
</evidence>
<gene>
    <name evidence="2" type="ORF">Gferi_16585</name>
</gene>
<evidence type="ECO:0008006" key="4">
    <source>
        <dbReference type="Google" id="ProtNLM"/>
    </source>
</evidence>
<organism evidence="2 3">
    <name type="scientific">Geosporobacter ferrireducens</name>
    <dbReference type="NCBI Taxonomy" id="1424294"/>
    <lineage>
        <taxon>Bacteria</taxon>
        <taxon>Bacillati</taxon>
        <taxon>Bacillota</taxon>
        <taxon>Clostridia</taxon>
        <taxon>Peptostreptococcales</taxon>
        <taxon>Thermotaleaceae</taxon>
        <taxon>Geosporobacter</taxon>
    </lineage>
</organism>
<accession>A0A1D8GJD4</accession>
<keyword evidence="1" id="KW-1133">Transmembrane helix</keyword>
<proteinExistence type="predicted"/>
<feature type="transmembrane region" description="Helical" evidence="1">
    <location>
        <begin position="96"/>
        <end position="118"/>
    </location>
</feature>
<evidence type="ECO:0000313" key="2">
    <source>
        <dbReference type="EMBL" id="AOT71031.1"/>
    </source>
</evidence>
<keyword evidence="3" id="KW-1185">Reference proteome</keyword>
<dbReference type="OrthoDB" id="9919121at2"/>
<dbReference type="STRING" id="1424294.Gferi_16585"/>
<feature type="transmembrane region" description="Helical" evidence="1">
    <location>
        <begin position="39"/>
        <end position="58"/>
    </location>
</feature>
<dbReference type="RefSeq" id="WP_069978436.1">
    <property type="nucleotide sequence ID" value="NZ_CP017269.1"/>
</dbReference>
<protein>
    <recommendedName>
        <fullName evidence="4">DUF3899 domain-containing protein</fullName>
    </recommendedName>
</protein>